<evidence type="ECO:0000256" key="2">
    <source>
        <dbReference type="SAM" id="Phobius"/>
    </source>
</evidence>
<evidence type="ECO:0000313" key="4">
    <source>
        <dbReference type="Proteomes" id="UP000263094"/>
    </source>
</evidence>
<feature type="region of interest" description="Disordered" evidence="1">
    <location>
        <begin position="55"/>
        <end position="133"/>
    </location>
</feature>
<feature type="transmembrane region" description="Helical" evidence="2">
    <location>
        <begin position="28"/>
        <end position="48"/>
    </location>
</feature>
<feature type="compositionally biased region" description="Gly residues" evidence="1">
    <location>
        <begin position="121"/>
        <end position="133"/>
    </location>
</feature>
<dbReference type="Pfam" id="PF20087">
    <property type="entry name" value="DUF6479"/>
    <property type="match status" value="1"/>
</dbReference>
<name>A0A372M0Z2_9ACTN</name>
<keyword evidence="2" id="KW-0472">Membrane</keyword>
<keyword evidence="4" id="KW-1185">Reference proteome</keyword>
<keyword evidence="2" id="KW-1133">Transmembrane helix</keyword>
<evidence type="ECO:0000313" key="3">
    <source>
        <dbReference type="EMBL" id="RFU84561.1"/>
    </source>
</evidence>
<dbReference type="Proteomes" id="UP000263094">
    <property type="component" value="Unassembled WGS sequence"/>
</dbReference>
<dbReference type="AlphaFoldDB" id="A0A372M0Z2"/>
<keyword evidence="2" id="KW-0812">Transmembrane</keyword>
<dbReference type="OrthoDB" id="4330154at2"/>
<evidence type="ECO:0000256" key="1">
    <source>
        <dbReference type="SAM" id="MobiDB-lite"/>
    </source>
</evidence>
<accession>A0A372M0Z2</accession>
<protein>
    <recommendedName>
        <fullName evidence="5">Secreted protein</fullName>
    </recommendedName>
</protein>
<comment type="caution">
    <text evidence="3">The sequence shown here is derived from an EMBL/GenBank/DDBJ whole genome shotgun (WGS) entry which is preliminary data.</text>
</comment>
<sequence length="133" mass="14453">MTVHDAFDAPVRHTAGALPTAAEPSIGMLPFLLLGIAIAGALIWAVWLGMRIRRREPRPPKPEEQPTLPRDGPVRETSTTREADDFDADDEHRRLPHEMKGYGNIGSRPTSGRHRNRKRGGSSGAFGSGGHGT</sequence>
<evidence type="ECO:0008006" key="5">
    <source>
        <dbReference type="Google" id="ProtNLM"/>
    </source>
</evidence>
<organism evidence="3 4">
    <name type="scientific">Streptomyces triticagri</name>
    <dbReference type="NCBI Taxonomy" id="2293568"/>
    <lineage>
        <taxon>Bacteria</taxon>
        <taxon>Bacillati</taxon>
        <taxon>Actinomycetota</taxon>
        <taxon>Actinomycetes</taxon>
        <taxon>Kitasatosporales</taxon>
        <taxon>Streptomycetaceae</taxon>
        <taxon>Streptomyces</taxon>
    </lineage>
</organism>
<gene>
    <name evidence="3" type="ORF">DY218_21700</name>
</gene>
<proteinExistence type="predicted"/>
<dbReference type="RefSeq" id="WP_128557770.1">
    <property type="nucleotide sequence ID" value="NZ_QUAK01000118.1"/>
</dbReference>
<feature type="compositionally biased region" description="Basic and acidic residues" evidence="1">
    <location>
        <begin position="90"/>
        <end position="100"/>
    </location>
</feature>
<dbReference type="InterPro" id="IPR045513">
    <property type="entry name" value="DUF6479"/>
</dbReference>
<feature type="compositionally biased region" description="Basic residues" evidence="1">
    <location>
        <begin position="111"/>
        <end position="120"/>
    </location>
</feature>
<dbReference type="EMBL" id="QUAK01000118">
    <property type="protein sequence ID" value="RFU84561.1"/>
    <property type="molecule type" value="Genomic_DNA"/>
</dbReference>
<feature type="compositionally biased region" description="Basic and acidic residues" evidence="1">
    <location>
        <begin position="72"/>
        <end position="83"/>
    </location>
</feature>
<reference evidence="3 4" key="1">
    <citation type="submission" date="2018-08" db="EMBL/GenBank/DDBJ databases">
        <title>Isolation, diversity and antifungal activity of Actinobacteria from wheat.</title>
        <authorList>
            <person name="Han C."/>
        </authorList>
    </citation>
    <scope>NUCLEOTIDE SEQUENCE [LARGE SCALE GENOMIC DNA]</scope>
    <source>
        <strain evidence="3 4">NEAU-YY421</strain>
    </source>
</reference>